<dbReference type="Pfam" id="PF01557">
    <property type="entry name" value="FAA_hydrolase"/>
    <property type="match status" value="1"/>
</dbReference>
<keyword evidence="4" id="KW-1185">Reference proteome</keyword>
<dbReference type="GO" id="GO:0018800">
    <property type="term" value="F:5-oxopent-3-ene-1,2,5-tricarboxylate decarboxylase activity"/>
    <property type="evidence" value="ECO:0007669"/>
    <property type="project" value="InterPro"/>
</dbReference>
<dbReference type="Proteomes" id="UP000290849">
    <property type="component" value="Unassembled WGS sequence"/>
</dbReference>
<dbReference type="GO" id="GO:0008704">
    <property type="term" value="F:5-carboxymethyl-2-hydroxymuconate delta-isomerase activity"/>
    <property type="evidence" value="ECO:0007669"/>
    <property type="project" value="InterPro"/>
</dbReference>
<dbReference type="EMBL" id="PYAL01000001">
    <property type="protein sequence ID" value="RXN93365.1"/>
    <property type="molecule type" value="Genomic_DNA"/>
</dbReference>
<dbReference type="InterPro" id="IPR012686">
    <property type="entry name" value="HPA_isomer/decarb_N"/>
</dbReference>
<comment type="caution">
    <text evidence="3">The sequence shown here is derived from an EMBL/GenBank/DDBJ whole genome shotgun (WGS) entry which is preliminary data.</text>
</comment>
<dbReference type="InterPro" id="IPR011234">
    <property type="entry name" value="Fumarylacetoacetase-like_C"/>
</dbReference>
<proteinExistence type="predicted"/>
<dbReference type="SUPFAM" id="SSF56529">
    <property type="entry name" value="FAH"/>
    <property type="match status" value="1"/>
</dbReference>
<dbReference type="OrthoDB" id="9805307at2"/>
<organism evidence="3 4">
    <name type="scientific">Achromobacter aloeverae</name>
    <dbReference type="NCBI Taxonomy" id="1750518"/>
    <lineage>
        <taxon>Bacteria</taxon>
        <taxon>Pseudomonadati</taxon>
        <taxon>Pseudomonadota</taxon>
        <taxon>Betaproteobacteria</taxon>
        <taxon>Burkholderiales</taxon>
        <taxon>Alcaligenaceae</taxon>
        <taxon>Achromobacter</taxon>
    </lineage>
</organism>
<dbReference type="PANTHER" id="PTHR11820:SF114">
    <property type="entry name" value="4-HYDROXYPHENYLACETATE CATABOLISM PROTEIN"/>
    <property type="match status" value="1"/>
</dbReference>
<dbReference type="PANTHER" id="PTHR11820">
    <property type="entry name" value="ACYLPYRUVASE"/>
    <property type="match status" value="1"/>
</dbReference>
<dbReference type="InterPro" id="IPR036663">
    <property type="entry name" value="Fumarylacetoacetase_C_sf"/>
</dbReference>
<dbReference type="Gene3D" id="3.90.850.10">
    <property type="entry name" value="Fumarylacetoacetase-like, C-terminal domain"/>
    <property type="match status" value="1"/>
</dbReference>
<evidence type="ECO:0000313" key="4">
    <source>
        <dbReference type="Proteomes" id="UP000290849"/>
    </source>
</evidence>
<dbReference type="RefSeq" id="WP_129149321.1">
    <property type="nucleotide sequence ID" value="NZ_JBHSDO010000006.1"/>
</dbReference>
<protein>
    <submittedName>
        <fullName evidence="3">4-hydroxyphenylacetate isomerase</fullName>
    </submittedName>
</protein>
<accession>A0A4Q1HUJ7</accession>
<reference evidence="3 4" key="1">
    <citation type="journal article" date="2017" name="Int. J. Syst. Evol. Microbiol.">
        <title>Achromobacter aloeverae sp. nov., isolated from the root of Aloe vera (L.) Burm.f.</title>
        <authorList>
            <person name="Kuncharoen N."/>
            <person name="Muramatsu Y."/>
            <person name="Shibata C."/>
            <person name="Kamakura Y."/>
            <person name="Nakagawa Y."/>
            <person name="Tanasupawat S."/>
        </authorList>
    </citation>
    <scope>NUCLEOTIDE SEQUENCE [LARGE SCALE GENOMIC DNA]</scope>
    <source>
        <strain evidence="3 4">AVA-1</strain>
    </source>
</reference>
<evidence type="ECO:0000259" key="2">
    <source>
        <dbReference type="Pfam" id="PF01557"/>
    </source>
</evidence>
<sequence>MRQNTFLLDDGLPLGTVYGVLLNDRATVQRLAPQFDSPPYKAPPKAPVLYIKPRNTHAADGAAVAVPAEPGEVRLDATLGLVIGARATRVSAEQAWSHVAGYVLVSDVTLPHENYYRPAIRQRCRDGFCPIGRLVKPAPGFDPAQATLGIAINGQPAYQRGFADLVRPAAQLLADVTAYMTLDRGDVLLLGPGEGSPLARPGDSVEITVPGLGRLAHRIELEAGASRAGAQA</sequence>
<gene>
    <name evidence="3" type="ORF">C7R54_06645</name>
</gene>
<keyword evidence="3" id="KW-0413">Isomerase</keyword>
<dbReference type="GO" id="GO:0046872">
    <property type="term" value="F:metal ion binding"/>
    <property type="evidence" value="ECO:0007669"/>
    <property type="project" value="UniProtKB-KW"/>
</dbReference>
<dbReference type="NCBIfam" id="TIGR02305">
    <property type="entry name" value="HpaG-N-term"/>
    <property type="match status" value="1"/>
</dbReference>
<evidence type="ECO:0000313" key="3">
    <source>
        <dbReference type="EMBL" id="RXN93365.1"/>
    </source>
</evidence>
<name>A0A4Q1HUJ7_9BURK</name>
<evidence type="ECO:0000256" key="1">
    <source>
        <dbReference type="ARBA" id="ARBA00022723"/>
    </source>
</evidence>
<keyword evidence="1" id="KW-0479">Metal-binding</keyword>
<dbReference type="AlphaFoldDB" id="A0A4Q1HUJ7"/>
<feature type="domain" description="Fumarylacetoacetase-like C-terminal" evidence="2">
    <location>
        <begin position="16"/>
        <end position="219"/>
    </location>
</feature>